<dbReference type="EMBL" id="WJQT01000005">
    <property type="protein sequence ID" value="MRJ46977.1"/>
    <property type="molecule type" value="Genomic_DNA"/>
</dbReference>
<protein>
    <submittedName>
        <fullName evidence="2">Extracellular solute-binding protein</fullName>
    </submittedName>
</protein>
<dbReference type="PANTHER" id="PTHR43649">
    <property type="entry name" value="ARABINOSE-BINDING PROTEIN-RELATED"/>
    <property type="match status" value="1"/>
</dbReference>
<dbReference type="Pfam" id="PF01547">
    <property type="entry name" value="SBP_bac_1"/>
    <property type="match status" value="1"/>
</dbReference>
<dbReference type="InterPro" id="IPR006059">
    <property type="entry name" value="SBP"/>
</dbReference>
<dbReference type="RefSeq" id="WP_153832064.1">
    <property type="nucleotide sequence ID" value="NZ_WJQT01000005.1"/>
</dbReference>
<accession>A0A844C939</accession>
<reference evidence="2 3" key="1">
    <citation type="submission" date="2019-11" db="EMBL/GenBank/DDBJ databases">
        <title>Characterisation of Fundicoccus ignavus gen. nov. sp. nov., a novel genus of the family Aerococcaceae from bulk tank milk.</title>
        <authorList>
            <person name="Siebert A."/>
            <person name="Huptas C."/>
            <person name="Wenning M."/>
            <person name="Scherer S."/>
            <person name="Doll E.V."/>
        </authorList>
    </citation>
    <scope>NUCLEOTIDE SEQUENCE [LARGE SCALE GENOMIC DNA]</scope>
    <source>
        <strain evidence="2 3">DSM 109652</strain>
    </source>
</reference>
<evidence type="ECO:0000313" key="3">
    <source>
        <dbReference type="Proteomes" id="UP000440066"/>
    </source>
</evidence>
<gene>
    <name evidence="2" type="ORF">GF867_05290</name>
</gene>
<feature type="chain" id="PRO_5032570657" evidence="1">
    <location>
        <begin position="32"/>
        <end position="551"/>
    </location>
</feature>
<dbReference type="InterPro" id="IPR050490">
    <property type="entry name" value="Bact_solute-bd_prot1"/>
</dbReference>
<dbReference type="PANTHER" id="PTHR43649:SF12">
    <property type="entry name" value="DIACETYLCHITOBIOSE BINDING PROTEIN DASA"/>
    <property type="match status" value="1"/>
</dbReference>
<sequence length="551" mass="60886">MKKNLWKRSLLLCGSALLAAGALLTPNLVNAQDDVTTLTFFSVDLSMDDPFTNPVAQEITARTGVKLELSHPVGGDEQAIPLMIASGDFPDLIYSKGDLNKLIDAGAVIALDDLIEEKGDNLKALYGDQIDRLRNSLEDPQIYHLGTGGVTNLQLKTSGTVQVQLDVLRELGYPEISTLEEYEAALTEYIAKYPEIDGQPTIGLSLLGSDWRWLITVGNPAGFAAGYQDDGQWHVDEETGDTFYKFMLPEVKEYFKWLNHMNDVGLLDPESFTQTFDSYIAKLSSGRVLGTADQDWNVSQAVAVLKTDGKEERLWAPLPVTINEEQVSQSTRDAGFTGTMGISISSTSDQQEEAFEFLNWMASEEAQILVNWGVEGVHYEVVDGKRVQLEEDRENANTNPNYSIDSGVGAYIHPFPMLGNGALDANGQTIGRDSKEDIIAQYTDTELEVLDAYGYDLWVDAFPTPEELGRPAHGRAWEYVIPTTSDVTIIQQKADDLTTQKITEAILADPADFDAIWEDMVAQLEAMNIKEAEAQMTQITNDRIDLWSTGN</sequence>
<dbReference type="Proteomes" id="UP000440066">
    <property type="component" value="Unassembled WGS sequence"/>
</dbReference>
<dbReference type="AlphaFoldDB" id="A0A844C939"/>
<dbReference type="SUPFAM" id="SSF53850">
    <property type="entry name" value="Periplasmic binding protein-like II"/>
    <property type="match status" value="1"/>
</dbReference>
<evidence type="ECO:0000256" key="1">
    <source>
        <dbReference type="SAM" id="SignalP"/>
    </source>
</evidence>
<feature type="signal peptide" evidence="1">
    <location>
        <begin position="1"/>
        <end position="31"/>
    </location>
</feature>
<evidence type="ECO:0000313" key="2">
    <source>
        <dbReference type="EMBL" id="MRJ46977.1"/>
    </source>
</evidence>
<proteinExistence type="predicted"/>
<dbReference type="Gene3D" id="3.40.190.10">
    <property type="entry name" value="Periplasmic binding protein-like II"/>
    <property type="match status" value="2"/>
</dbReference>
<comment type="caution">
    <text evidence="2">The sequence shown here is derived from an EMBL/GenBank/DDBJ whole genome shotgun (WGS) entry which is preliminary data.</text>
</comment>
<organism evidence="2 3">
    <name type="scientific">Fundicoccus ignavus</name>
    <dbReference type="NCBI Taxonomy" id="2664442"/>
    <lineage>
        <taxon>Bacteria</taxon>
        <taxon>Bacillati</taxon>
        <taxon>Bacillota</taxon>
        <taxon>Bacilli</taxon>
        <taxon>Lactobacillales</taxon>
        <taxon>Aerococcaceae</taxon>
        <taxon>Fundicoccus</taxon>
    </lineage>
</organism>
<keyword evidence="1" id="KW-0732">Signal</keyword>
<name>A0A844C939_9LACT</name>
<dbReference type="CDD" id="cd13582">
    <property type="entry name" value="PBP2_AlgQ_like_3"/>
    <property type="match status" value="1"/>
</dbReference>